<keyword evidence="4" id="KW-1185">Reference proteome</keyword>
<dbReference type="Pfam" id="PF19019">
    <property type="entry name" value="Phlebo_G2_C"/>
    <property type="match status" value="1"/>
</dbReference>
<evidence type="ECO:0008006" key="5">
    <source>
        <dbReference type="Google" id="ProtNLM"/>
    </source>
</evidence>
<feature type="domain" description="Phlebovirus glycoprotein G2 C-terminal" evidence="2">
    <location>
        <begin position="266"/>
        <end position="353"/>
    </location>
</feature>
<feature type="domain" description="Phlebovirus glycoprotein G2 fusion" evidence="1">
    <location>
        <begin position="1"/>
        <end position="246"/>
    </location>
</feature>
<name>A0A3P6Q2Y7_CYLGO</name>
<dbReference type="InterPro" id="IPR043603">
    <property type="entry name" value="Phlebo_G2_C"/>
</dbReference>
<dbReference type="EMBL" id="UYRV01000360">
    <property type="protein sequence ID" value="VDK43992.1"/>
    <property type="molecule type" value="Genomic_DNA"/>
</dbReference>
<dbReference type="InterPro" id="IPR009878">
    <property type="entry name" value="Phlebovirus_G2_fusion"/>
</dbReference>
<evidence type="ECO:0000313" key="3">
    <source>
        <dbReference type="EMBL" id="VDK43992.1"/>
    </source>
</evidence>
<dbReference type="Gene3D" id="2.60.40.3770">
    <property type="match status" value="1"/>
</dbReference>
<gene>
    <name evidence="3" type="ORF">CGOC_LOCUS273</name>
</gene>
<dbReference type="Pfam" id="PF07245">
    <property type="entry name" value="Phlebovirus_G2"/>
    <property type="match status" value="1"/>
</dbReference>
<evidence type="ECO:0000259" key="1">
    <source>
        <dbReference type="Pfam" id="PF07245"/>
    </source>
</evidence>
<dbReference type="Proteomes" id="UP000271889">
    <property type="component" value="Unassembled WGS sequence"/>
</dbReference>
<evidence type="ECO:0000259" key="2">
    <source>
        <dbReference type="Pfam" id="PF19019"/>
    </source>
</evidence>
<dbReference type="AlphaFoldDB" id="A0A3P6Q2Y7"/>
<evidence type="ECO:0000313" key="4">
    <source>
        <dbReference type="Proteomes" id="UP000271889"/>
    </source>
</evidence>
<organism evidence="3 4">
    <name type="scientific">Cylicostephanus goldi</name>
    <name type="common">Nematode worm</name>
    <dbReference type="NCBI Taxonomy" id="71465"/>
    <lineage>
        <taxon>Eukaryota</taxon>
        <taxon>Metazoa</taxon>
        <taxon>Ecdysozoa</taxon>
        <taxon>Nematoda</taxon>
        <taxon>Chromadorea</taxon>
        <taxon>Rhabditida</taxon>
        <taxon>Rhabditina</taxon>
        <taxon>Rhabditomorpha</taxon>
        <taxon>Strongyloidea</taxon>
        <taxon>Strongylidae</taxon>
        <taxon>Cylicostephanus</taxon>
    </lineage>
</organism>
<reference evidence="3 4" key="1">
    <citation type="submission" date="2018-11" db="EMBL/GenBank/DDBJ databases">
        <authorList>
            <consortium name="Pathogen Informatics"/>
        </authorList>
    </citation>
    <scope>NUCLEOTIDE SEQUENCE [LARGE SCALE GENOMIC DNA]</scope>
</reference>
<protein>
    <recommendedName>
        <fullName evidence="5">Phlebovirus glycoprotein G2 fusion domain-containing protein</fullName>
    </recommendedName>
</protein>
<proteinExistence type="predicted"/>
<dbReference type="OrthoDB" id="5870576at2759"/>
<sequence>MECSKRTLFFTRDSRPRVYSAVRCHQAGSCSEQICANLRANGTLEELQYSEKYPGYSGCERSCGGLACGCFFPIPACSFYRVAHVPRNTDVYEVMDCLEWKPSVNISLQLTLFNRVVSKQLILLPYVTQKFEEIEFTAISVHKPALPILHRRFAVSETNALSIPEGCKLLVECPSATTALSNFKSCANRMICACIGTSPPTRCDCPNENIWDIEADQSNKLPTITPFSETFVYGSSIVTTTQEAEVTVKIESKLLLDSGHYTLDQECKVSVTNVTGCYDCQEGATIFISCLTEIDAWLTIKCGAHTFPVECGAKSMQSKIVLDYDQAIVEEKCTATCKGQQVEFDLAGHLEYMPKHLKAASFENNEDFTWHQKLDWFSDIKRS</sequence>
<accession>A0A3P6Q2Y7</accession>